<dbReference type="GO" id="GO:0009307">
    <property type="term" value="P:DNA restriction-modification system"/>
    <property type="evidence" value="ECO:0007669"/>
    <property type="project" value="InterPro"/>
</dbReference>
<sequence>MLLELYLKNNNSDLKSMHIQTKIPMTTIRDINKRELARWNISYFDAIAKTIGKNRLVVMKELEELNKIKDVINSMGKYNLENRRYIGNKSKLLNWISSIMNQYTKGESFMDVFAGTGVVTQSMLPKYKKLIINDFLFSNNIIYKAFFGNENYDIEKMKDYQARYQKIETNSVDDNYFHDNFGGKFFSEKDAKIIGEIRTRIERDEKLNERERAILIASLLYSSDKIANTVGHYDAYRKNTKIEDKFVFELINPINTLSKDIEIYRKDANQLVREVKADVAFIDPPYNSRQYSRFYHVLENIAKWEKPDLYGVAMKPAPENMSDYSRTSAPRVFDDLVTNIDAKYIVVTYNNTYTSKSNSSRNKITHEEIIKSLNKVGKTRSFEKPFQYFNAGKTNLVGHKEYVFITEVRK</sequence>
<gene>
    <name evidence="6" type="ORF">N4562_07810</name>
</gene>
<comment type="catalytic activity">
    <reaction evidence="5">
        <text>a 2'-deoxyadenosine in DNA + S-adenosyl-L-methionine = an N(6)-methyl-2'-deoxyadenosine in DNA + S-adenosyl-L-homocysteine + H(+)</text>
        <dbReference type="Rhea" id="RHEA:15197"/>
        <dbReference type="Rhea" id="RHEA-COMP:12418"/>
        <dbReference type="Rhea" id="RHEA-COMP:12419"/>
        <dbReference type="ChEBI" id="CHEBI:15378"/>
        <dbReference type="ChEBI" id="CHEBI:57856"/>
        <dbReference type="ChEBI" id="CHEBI:59789"/>
        <dbReference type="ChEBI" id="CHEBI:90615"/>
        <dbReference type="ChEBI" id="CHEBI:90616"/>
        <dbReference type="EC" id="2.1.1.72"/>
    </reaction>
</comment>
<evidence type="ECO:0000256" key="4">
    <source>
        <dbReference type="ARBA" id="ARBA00022691"/>
    </source>
</evidence>
<evidence type="ECO:0000256" key="1">
    <source>
        <dbReference type="ARBA" id="ARBA00011900"/>
    </source>
</evidence>
<dbReference type="SUPFAM" id="SSF53335">
    <property type="entry name" value="S-adenosyl-L-methionine-dependent methyltransferases"/>
    <property type="match status" value="1"/>
</dbReference>
<evidence type="ECO:0000313" key="7">
    <source>
        <dbReference type="Proteomes" id="UP001058429"/>
    </source>
</evidence>
<name>A0A9Q9J8A1_9LACO</name>
<evidence type="ECO:0000256" key="3">
    <source>
        <dbReference type="ARBA" id="ARBA00022679"/>
    </source>
</evidence>
<dbReference type="PROSITE" id="PS00092">
    <property type="entry name" value="N6_MTASE"/>
    <property type="match status" value="1"/>
</dbReference>
<dbReference type="InterPro" id="IPR029063">
    <property type="entry name" value="SAM-dependent_MTases_sf"/>
</dbReference>
<evidence type="ECO:0000313" key="6">
    <source>
        <dbReference type="EMBL" id="UXC62970.1"/>
    </source>
</evidence>
<dbReference type="REBASE" id="663672">
    <property type="entry name" value="M1.LagLB6ORF7810P"/>
</dbReference>
<organism evidence="6 7">
    <name type="scientific">Ligilactobacillus agilis</name>
    <dbReference type="NCBI Taxonomy" id="1601"/>
    <lineage>
        <taxon>Bacteria</taxon>
        <taxon>Bacillati</taxon>
        <taxon>Bacillota</taxon>
        <taxon>Bacilli</taxon>
        <taxon>Lactobacillales</taxon>
        <taxon>Lactobacillaceae</taxon>
        <taxon>Ligilactobacillus</taxon>
    </lineage>
</organism>
<dbReference type="GeneID" id="75137749"/>
<dbReference type="EMBL" id="CP104396">
    <property type="protein sequence ID" value="UXC62970.1"/>
    <property type="molecule type" value="Genomic_DNA"/>
</dbReference>
<protein>
    <recommendedName>
        <fullName evidence="1">site-specific DNA-methyltransferase (adenine-specific)</fullName>
        <ecNumber evidence="1">2.1.1.72</ecNumber>
    </recommendedName>
</protein>
<dbReference type="Gene3D" id="3.40.50.150">
    <property type="entry name" value="Vaccinia Virus protein VP39"/>
    <property type="match status" value="1"/>
</dbReference>
<reference evidence="6" key="1">
    <citation type="submission" date="2022-09" db="EMBL/GenBank/DDBJ databases">
        <title>Complete genome of Ligilactobacillus agilis AM_LB6, isolated from chicken feces.</title>
        <authorList>
            <person name="den Bakker H.C."/>
            <person name="Mann A."/>
        </authorList>
    </citation>
    <scope>NUCLEOTIDE SEQUENCE</scope>
    <source>
        <strain evidence="6">AM_LB6</strain>
    </source>
</reference>
<dbReference type="GO" id="GO:0003676">
    <property type="term" value="F:nucleic acid binding"/>
    <property type="evidence" value="ECO:0007669"/>
    <property type="project" value="InterPro"/>
</dbReference>
<proteinExistence type="predicted"/>
<dbReference type="GO" id="GO:0009007">
    <property type="term" value="F:site-specific DNA-methyltransferase (adenine-specific) activity"/>
    <property type="evidence" value="ECO:0007669"/>
    <property type="project" value="UniProtKB-EC"/>
</dbReference>
<dbReference type="Pfam" id="PF02086">
    <property type="entry name" value="MethyltransfD12"/>
    <property type="match status" value="1"/>
</dbReference>
<dbReference type="RefSeq" id="WP_172578766.1">
    <property type="nucleotide sequence ID" value="NZ_BLAR01000061.1"/>
</dbReference>
<evidence type="ECO:0000256" key="2">
    <source>
        <dbReference type="ARBA" id="ARBA00022603"/>
    </source>
</evidence>
<keyword evidence="2 6" id="KW-0489">Methyltransferase</keyword>
<dbReference type="PRINTS" id="PR00505">
    <property type="entry name" value="D12N6MTFRASE"/>
</dbReference>
<dbReference type="Proteomes" id="UP001058429">
    <property type="component" value="Chromosome"/>
</dbReference>
<keyword evidence="4" id="KW-0949">S-adenosyl-L-methionine</keyword>
<keyword evidence="3" id="KW-0808">Transferase</keyword>
<dbReference type="InterPro" id="IPR012327">
    <property type="entry name" value="MeTrfase_D12"/>
</dbReference>
<dbReference type="EC" id="2.1.1.72" evidence="1"/>
<accession>A0A9Q9J8A1</accession>
<dbReference type="GO" id="GO:0032259">
    <property type="term" value="P:methylation"/>
    <property type="evidence" value="ECO:0007669"/>
    <property type="project" value="UniProtKB-KW"/>
</dbReference>
<dbReference type="AlphaFoldDB" id="A0A9Q9J8A1"/>
<evidence type="ECO:0000256" key="5">
    <source>
        <dbReference type="ARBA" id="ARBA00047942"/>
    </source>
</evidence>
<dbReference type="InterPro" id="IPR002052">
    <property type="entry name" value="DNA_methylase_N6_adenine_CS"/>
</dbReference>